<reference evidence="3" key="1">
    <citation type="journal article" date="2014" name="Genome Announc.">
        <title>Draft genome sequence of Colletotrichum sublineola, a destructive pathogen of cultivated sorghum.</title>
        <authorList>
            <person name="Baroncelli R."/>
            <person name="Sanz-Martin J.M."/>
            <person name="Rech G.E."/>
            <person name="Sukno S.A."/>
            <person name="Thon M.R."/>
        </authorList>
    </citation>
    <scope>NUCLEOTIDE SEQUENCE [LARGE SCALE GENOMIC DNA]</scope>
    <source>
        <strain evidence="3">TX430BB</strain>
    </source>
</reference>
<sequence length="71" mass="7205">MPSSTSPPFNLDFPHACPTPAVSRPSAAGSAPAFAATSASSAVAAAASSLSDWDVQDCRRNRASPETDVLE</sequence>
<organism evidence="2 3">
    <name type="scientific">Colletotrichum sublineola</name>
    <name type="common">Sorghum anthracnose fungus</name>
    <dbReference type="NCBI Taxonomy" id="1173701"/>
    <lineage>
        <taxon>Eukaryota</taxon>
        <taxon>Fungi</taxon>
        <taxon>Dikarya</taxon>
        <taxon>Ascomycota</taxon>
        <taxon>Pezizomycotina</taxon>
        <taxon>Sordariomycetes</taxon>
        <taxon>Hypocreomycetidae</taxon>
        <taxon>Glomerellales</taxon>
        <taxon>Glomerellaceae</taxon>
        <taxon>Colletotrichum</taxon>
        <taxon>Colletotrichum graminicola species complex</taxon>
    </lineage>
</organism>
<dbReference type="EMBL" id="JMSE01001129">
    <property type="protein sequence ID" value="KDN64499.1"/>
    <property type="molecule type" value="Genomic_DNA"/>
</dbReference>
<protein>
    <submittedName>
        <fullName evidence="2">Uncharacterized protein</fullName>
    </submittedName>
</protein>
<evidence type="ECO:0000313" key="3">
    <source>
        <dbReference type="Proteomes" id="UP000027238"/>
    </source>
</evidence>
<evidence type="ECO:0000313" key="2">
    <source>
        <dbReference type="EMBL" id="KDN64499.1"/>
    </source>
</evidence>
<gene>
    <name evidence="2" type="ORF">CSUB01_00456</name>
</gene>
<dbReference type="HOGENOM" id="CLU_2739899_0_0_1"/>
<dbReference type="AlphaFoldDB" id="A0A066XA00"/>
<proteinExistence type="predicted"/>
<comment type="caution">
    <text evidence="2">The sequence shown here is derived from an EMBL/GenBank/DDBJ whole genome shotgun (WGS) entry which is preliminary data.</text>
</comment>
<evidence type="ECO:0000256" key="1">
    <source>
        <dbReference type="SAM" id="MobiDB-lite"/>
    </source>
</evidence>
<name>A0A066XA00_COLSU</name>
<dbReference type="Proteomes" id="UP000027238">
    <property type="component" value="Unassembled WGS sequence"/>
</dbReference>
<accession>A0A066XA00</accession>
<keyword evidence="3" id="KW-1185">Reference proteome</keyword>
<feature type="region of interest" description="Disordered" evidence="1">
    <location>
        <begin position="51"/>
        <end position="71"/>
    </location>
</feature>
<feature type="compositionally biased region" description="Basic and acidic residues" evidence="1">
    <location>
        <begin position="56"/>
        <end position="65"/>
    </location>
</feature>